<dbReference type="FunFam" id="1.10.10.2150:FF:000001">
    <property type="entry name" value="Ribosomal RNA-processing protein 8"/>
    <property type="match status" value="1"/>
</dbReference>
<keyword evidence="12" id="KW-1185">Reference proteome</keyword>
<keyword evidence="4 9" id="KW-0489">Methyltransferase</keyword>
<dbReference type="OrthoDB" id="10258825at2759"/>
<dbReference type="STRING" id="861557.E3S8E3"/>
<keyword evidence="3 9" id="KW-0698">rRNA processing</keyword>
<dbReference type="SUPFAM" id="SSF53335">
    <property type="entry name" value="S-adenosyl-L-methionine-dependent methyltransferases"/>
    <property type="match status" value="1"/>
</dbReference>
<dbReference type="InterPro" id="IPR042036">
    <property type="entry name" value="RRP8_N"/>
</dbReference>
<keyword evidence="7 9" id="KW-0539">Nucleus</keyword>
<dbReference type="HOGENOM" id="CLU_027694_3_1_1"/>
<evidence type="ECO:0000256" key="5">
    <source>
        <dbReference type="ARBA" id="ARBA00022679"/>
    </source>
</evidence>
<dbReference type="InterPro" id="IPR007823">
    <property type="entry name" value="RRP8"/>
</dbReference>
<dbReference type="GO" id="GO:0005730">
    <property type="term" value="C:nucleolus"/>
    <property type="evidence" value="ECO:0007669"/>
    <property type="project" value="UniProtKB-SubCell"/>
</dbReference>
<dbReference type="GO" id="GO:0042273">
    <property type="term" value="P:ribosomal large subunit biogenesis"/>
    <property type="evidence" value="ECO:0007669"/>
    <property type="project" value="TreeGrafter"/>
</dbReference>
<evidence type="ECO:0000256" key="1">
    <source>
        <dbReference type="ARBA" id="ARBA00004604"/>
    </source>
</evidence>
<protein>
    <recommendedName>
        <fullName evidence="8 9">Ribosomal RNA-processing protein 8</fullName>
        <ecNumber evidence="9">2.1.1.-</ecNumber>
    </recommendedName>
</protein>
<sequence>MFRRPKFRATQNFLARLVFNPQQTLYHLNYLEIMFSVPGWNVAAQVKTQVEAPKPKDSKPGKKAQKRKEKRDEQQVNADNLAEQWESIANGKGGEVVKTQEAEANNVEVTDEAAQEKRGKKRKRGKAGGNKDKRQEEDGAKDAVTEDAAVAEDTKVSPAKPAADKPPTADAESKRDKKKRKKESKADKLLAANANDTKSTPAAPTLENLLPEPKGLTPLQRSMRSKLASARFRHLNEALYTKPSADSASLFKEDPSMFEDYHRGFAQQVEVWPSNPVDSYVNSILVRGKLRPKDQRRDRRGPPKNAVRRGPGFEEEETTTIAPPRGDAKPLPRDLKGHSTIADLGCGTASLSYRLQPHLQSLNLTFHSFDLSQPTGPSKNLVTVADIKALPLPDNSVDVAIFCLALMGTNWLDFIDEAYRILRWKGELWVSEIKSRFGRVDKKKGGVPINSIGSLKKNVDKKLLKPAKKQKADKAPAEGPEDSEDEAELAVVVDGQEGKDGTDVSAFINVLRKRGFVLDALPERPGDAIDLSNKMFVKMQFVKAAHPSKGKNARDDQKAGAVAQRGGGMKFGLKGKRMSAVAEEEEEGDEQEKAVLKPCLYKIR</sequence>
<comment type="subcellular location">
    <subcellularLocation>
        <location evidence="1 9">Nucleus</location>
        <location evidence="1 9">Nucleolus</location>
    </subcellularLocation>
</comment>
<evidence type="ECO:0000313" key="11">
    <source>
        <dbReference type="EMBL" id="EFQ85766.1"/>
    </source>
</evidence>
<proteinExistence type="inferred from homology"/>
<feature type="compositionally biased region" description="Low complexity" evidence="10">
    <location>
        <begin position="158"/>
        <end position="170"/>
    </location>
</feature>
<dbReference type="SMR" id="E3S8E3"/>
<keyword evidence="5 9" id="KW-0808">Transferase</keyword>
<comment type="function">
    <text evidence="9">S-adenosyl-L-methionine-dependent methyltransferase that specifically methylates the N(1) position of adenine in helix 25.1 in 25S rRNA. Required both for ribosomal 40S and 60S subunits biogenesis. Required for efficient pre-rRNA cleavage at site A2.</text>
</comment>
<feature type="compositionally biased region" description="Basic and acidic residues" evidence="10">
    <location>
        <begin position="291"/>
        <end position="301"/>
    </location>
</feature>
<accession>E3S8E3</accession>
<feature type="region of interest" description="Disordered" evidence="10">
    <location>
        <begin position="465"/>
        <end position="486"/>
    </location>
</feature>
<dbReference type="EC" id="2.1.1.-" evidence="9"/>
<evidence type="ECO:0000313" key="12">
    <source>
        <dbReference type="Proteomes" id="UP000001067"/>
    </source>
</evidence>
<evidence type="ECO:0000256" key="2">
    <source>
        <dbReference type="ARBA" id="ARBA00006301"/>
    </source>
</evidence>
<organism evidence="12">
    <name type="scientific">Pyrenophora teres f. teres (strain 0-1)</name>
    <name type="common">Barley net blotch fungus</name>
    <name type="synonym">Drechslera teres f. teres</name>
    <dbReference type="NCBI Taxonomy" id="861557"/>
    <lineage>
        <taxon>Eukaryota</taxon>
        <taxon>Fungi</taxon>
        <taxon>Dikarya</taxon>
        <taxon>Ascomycota</taxon>
        <taxon>Pezizomycotina</taxon>
        <taxon>Dothideomycetes</taxon>
        <taxon>Pleosporomycetidae</taxon>
        <taxon>Pleosporales</taxon>
        <taxon>Pleosporineae</taxon>
        <taxon>Pleosporaceae</taxon>
        <taxon>Pyrenophora</taxon>
    </lineage>
</organism>
<evidence type="ECO:0000256" key="9">
    <source>
        <dbReference type="RuleBase" id="RU365074"/>
    </source>
</evidence>
<dbReference type="AlphaFoldDB" id="E3S8E3"/>
<dbReference type="Gene3D" id="1.10.10.2150">
    <property type="entry name" value="Ribosomal RNA-processing protein 8, N-terminal domain"/>
    <property type="match status" value="1"/>
</dbReference>
<evidence type="ECO:0000256" key="4">
    <source>
        <dbReference type="ARBA" id="ARBA00022603"/>
    </source>
</evidence>
<reference evidence="11 12" key="1">
    <citation type="journal article" date="2010" name="Genome Biol.">
        <title>A first genome assembly of the barley fungal pathogen Pyrenophora teres f. teres.</title>
        <authorList>
            <person name="Ellwood S.R."/>
            <person name="Liu Z."/>
            <person name="Syme R.A."/>
            <person name="Lai Z."/>
            <person name="Hane J.K."/>
            <person name="Keiper F."/>
            <person name="Moffat C.S."/>
            <person name="Oliver R.P."/>
            <person name="Friesen T.L."/>
        </authorList>
    </citation>
    <scope>NUCLEOTIDE SEQUENCE [LARGE SCALE GENOMIC DNA]</scope>
    <source>
        <strain evidence="11 12">0-1</strain>
    </source>
</reference>
<dbReference type="Proteomes" id="UP000001067">
    <property type="component" value="Unassembled WGS sequence"/>
</dbReference>
<dbReference type="Gene3D" id="3.40.50.150">
    <property type="entry name" value="Vaccinia Virus protein VP39"/>
    <property type="match status" value="1"/>
</dbReference>
<evidence type="ECO:0000256" key="10">
    <source>
        <dbReference type="SAM" id="MobiDB-lite"/>
    </source>
</evidence>
<feature type="region of interest" description="Disordered" evidence="10">
    <location>
        <begin position="547"/>
        <end position="570"/>
    </location>
</feature>
<dbReference type="CDD" id="cd02440">
    <property type="entry name" value="AdoMet_MTases"/>
    <property type="match status" value="1"/>
</dbReference>
<comment type="similarity">
    <text evidence="2 9">Belongs to the methyltransferase superfamily. RRP8 family.</text>
</comment>
<feature type="region of interest" description="Disordered" evidence="10">
    <location>
        <begin position="291"/>
        <end position="332"/>
    </location>
</feature>
<dbReference type="EMBL" id="GL537712">
    <property type="protein sequence ID" value="EFQ85766.1"/>
    <property type="molecule type" value="Genomic_DNA"/>
</dbReference>
<feature type="region of interest" description="Disordered" evidence="10">
    <location>
        <begin position="51"/>
        <end position="222"/>
    </location>
</feature>
<gene>
    <name evidence="11" type="ORF">PTT_19188</name>
</gene>
<dbReference type="PANTHER" id="PTHR12787:SF0">
    <property type="entry name" value="RIBOSOMAL RNA-PROCESSING PROTEIN 8"/>
    <property type="match status" value="1"/>
</dbReference>
<dbReference type="eggNOG" id="KOG3045">
    <property type="taxonomic scope" value="Eukaryota"/>
</dbReference>
<evidence type="ECO:0000256" key="3">
    <source>
        <dbReference type="ARBA" id="ARBA00022552"/>
    </source>
</evidence>
<feature type="compositionally biased region" description="Basic and acidic residues" evidence="10">
    <location>
        <begin position="129"/>
        <end position="144"/>
    </location>
</feature>
<name>E3S8E3_PYRTT</name>
<dbReference type="KEGG" id="pte:PTT_19188"/>
<dbReference type="GO" id="GO:0016433">
    <property type="term" value="F:rRNA (adenine) methyltransferase activity"/>
    <property type="evidence" value="ECO:0007669"/>
    <property type="project" value="TreeGrafter"/>
</dbReference>
<dbReference type="Pfam" id="PF05148">
    <property type="entry name" value="Methyltransf_8"/>
    <property type="match status" value="2"/>
</dbReference>
<keyword evidence="6 9" id="KW-0949">S-adenosyl-L-methionine</keyword>
<evidence type="ECO:0000256" key="6">
    <source>
        <dbReference type="ARBA" id="ARBA00022691"/>
    </source>
</evidence>
<dbReference type="InterPro" id="IPR029063">
    <property type="entry name" value="SAM-dependent_MTases_sf"/>
</dbReference>
<dbReference type="PANTHER" id="PTHR12787">
    <property type="entry name" value="RIBOSOMAL RNA-PROCESSING PROTEIN 8"/>
    <property type="match status" value="1"/>
</dbReference>
<evidence type="ECO:0000256" key="8">
    <source>
        <dbReference type="ARBA" id="ARBA00076672"/>
    </source>
</evidence>
<evidence type="ECO:0000256" key="7">
    <source>
        <dbReference type="ARBA" id="ARBA00023242"/>
    </source>
</evidence>